<dbReference type="GO" id="GO:0003676">
    <property type="term" value="F:nucleic acid binding"/>
    <property type="evidence" value="ECO:0007669"/>
    <property type="project" value="InterPro"/>
</dbReference>
<evidence type="ECO:0008006" key="3">
    <source>
        <dbReference type="Google" id="ProtNLM"/>
    </source>
</evidence>
<gene>
    <name evidence="1" type="ORF">B9Q01_09955</name>
</gene>
<name>A0A2R6A621_9ARCH</name>
<dbReference type="Proteomes" id="UP000240880">
    <property type="component" value="Unassembled WGS sequence"/>
</dbReference>
<dbReference type="SUPFAM" id="SSF53098">
    <property type="entry name" value="Ribonuclease H-like"/>
    <property type="match status" value="1"/>
</dbReference>
<protein>
    <recommendedName>
        <fullName evidence="3">DNA-directed DNA polymerase family B exonuclease domain-containing protein</fullName>
    </recommendedName>
</protein>
<evidence type="ECO:0000313" key="1">
    <source>
        <dbReference type="EMBL" id="PSN81824.1"/>
    </source>
</evidence>
<evidence type="ECO:0000313" key="2">
    <source>
        <dbReference type="Proteomes" id="UP000240880"/>
    </source>
</evidence>
<dbReference type="Gene3D" id="3.30.420.10">
    <property type="entry name" value="Ribonuclease H-like superfamily/Ribonuclease H"/>
    <property type="match status" value="1"/>
</dbReference>
<proteinExistence type="predicted"/>
<dbReference type="InterPro" id="IPR036397">
    <property type="entry name" value="RNaseH_sf"/>
</dbReference>
<organism evidence="1 2">
    <name type="scientific">Candidatus Marsarchaeota G1 archaeon OSP_D</name>
    <dbReference type="NCBI Taxonomy" id="1978155"/>
    <lineage>
        <taxon>Archaea</taxon>
        <taxon>Candidatus Marsarchaeota</taxon>
        <taxon>Candidatus Marsarchaeota group 1</taxon>
    </lineage>
</organism>
<dbReference type="InterPro" id="IPR012337">
    <property type="entry name" value="RNaseH-like_sf"/>
</dbReference>
<dbReference type="AlphaFoldDB" id="A0A2R6A621"/>
<comment type="caution">
    <text evidence="1">The sequence shown here is derived from an EMBL/GenBank/DDBJ whole genome shotgun (WGS) entry which is preliminary data.</text>
</comment>
<sequence>MIDILYFPHRGFFGFADSIHRKTTHFVGYNMLKFDFPFLERRAEAHGLHNEKAILKLPTNSVDWWG</sequence>
<reference evidence="1 2" key="1">
    <citation type="submission" date="2017-04" db="EMBL/GenBank/DDBJ databases">
        <title>Novel microbial lineages endemic to geothermal iron-oxide mats fill important gaps in the evolutionary history of Archaea.</title>
        <authorList>
            <person name="Jay Z.J."/>
            <person name="Beam J.P."/>
            <person name="Dlakic M."/>
            <person name="Rusch D.B."/>
            <person name="Kozubal M.A."/>
            <person name="Inskeep W.P."/>
        </authorList>
    </citation>
    <scope>NUCLEOTIDE SEQUENCE [LARGE SCALE GENOMIC DNA]</scope>
    <source>
        <strain evidence="1">OSP_D</strain>
    </source>
</reference>
<dbReference type="EMBL" id="NEXC01000142">
    <property type="protein sequence ID" value="PSN81824.1"/>
    <property type="molecule type" value="Genomic_DNA"/>
</dbReference>
<accession>A0A2R6A621</accession>